<protein>
    <submittedName>
        <fullName evidence="2">Uncharacterized protein</fullName>
    </submittedName>
</protein>
<reference evidence="2" key="1">
    <citation type="submission" date="2021-01" db="EMBL/GenBank/DDBJ databases">
        <title>Modified the classification status of verrucomicrobia.</title>
        <authorList>
            <person name="Feng X."/>
        </authorList>
    </citation>
    <scope>NUCLEOTIDE SEQUENCE</scope>
    <source>
        <strain evidence="2">KCTC 22201</strain>
    </source>
</reference>
<keyword evidence="1" id="KW-0812">Transmembrane</keyword>
<accession>A0A934VCY4</accession>
<feature type="transmembrane region" description="Helical" evidence="1">
    <location>
        <begin position="12"/>
        <end position="31"/>
    </location>
</feature>
<dbReference type="RefSeq" id="WP_200283252.1">
    <property type="nucleotide sequence ID" value="NZ_JAENII010000021.1"/>
</dbReference>
<evidence type="ECO:0000313" key="3">
    <source>
        <dbReference type="Proteomes" id="UP000658278"/>
    </source>
</evidence>
<organism evidence="2 3">
    <name type="scientific">Haloferula rosea</name>
    <dbReference type="NCBI Taxonomy" id="490093"/>
    <lineage>
        <taxon>Bacteria</taxon>
        <taxon>Pseudomonadati</taxon>
        <taxon>Verrucomicrobiota</taxon>
        <taxon>Verrucomicrobiia</taxon>
        <taxon>Verrucomicrobiales</taxon>
        <taxon>Verrucomicrobiaceae</taxon>
        <taxon>Haloferula</taxon>
    </lineage>
</organism>
<name>A0A934VCY4_9BACT</name>
<dbReference type="AlphaFoldDB" id="A0A934VCY4"/>
<dbReference type="EMBL" id="JAENII010000021">
    <property type="protein sequence ID" value="MBK1828933.1"/>
    <property type="molecule type" value="Genomic_DNA"/>
</dbReference>
<keyword evidence="1" id="KW-0472">Membrane</keyword>
<gene>
    <name evidence="2" type="ORF">JIN81_17995</name>
</gene>
<evidence type="ECO:0000313" key="2">
    <source>
        <dbReference type="EMBL" id="MBK1828933.1"/>
    </source>
</evidence>
<proteinExistence type="predicted"/>
<dbReference type="Proteomes" id="UP000658278">
    <property type="component" value="Unassembled WGS sequence"/>
</dbReference>
<comment type="caution">
    <text evidence="2">The sequence shown here is derived from an EMBL/GenBank/DDBJ whole genome shotgun (WGS) entry which is preliminary data.</text>
</comment>
<evidence type="ECO:0000256" key="1">
    <source>
        <dbReference type="SAM" id="Phobius"/>
    </source>
</evidence>
<keyword evidence="3" id="KW-1185">Reference proteome</keyword>
<keyword evidence="1" id="KW-1133">Transmembrane helix</keyword>
<sequence>MTAASPRSRLAWVVWVTASLAVSYLAGRFLTGGRQMGGRQMGEPVDGGIPPSMVRVEDGRRLVGDGPGWEASTAVGRTRGMLDLIDQCVDAQDFSALIARIDSKADKSERQRFLAMVFDRWLDVDPEAALSEVGQVEVLRHDSARVADTFFQWGSRDPSAAAILLSRMLDGRQLDLESRPPFLDGVDPPVFLLSVIAGLSQSDPRLAAATLQGAADSPARTSGIEVLLQDWYVAEAEEVHEWAASIDDGDSRRLAVELVATEAGQSDVPMAGVAWAMDLPADERQIAIKALADQWSDRNAREAFDWLAGLPDEPLKFEAMPAVLRNLTVVDPGAAADWLNQYKASPAMDASVAAYAKSIRFVNPSAALGSTESITDVELRKQVVALIKRDLARDSAQPAGSD</sequence>